<dbReference type="AlphaFoldDB" id="A0A834NMU7"/>
<comment type="caution">
    <text evidence="1">The sequence shown here is derived from an EMBL/GenBank/DDBJ whole genome shotgun (WGS) entry which is preliminary data.</text>
</comment>
<gene>
    <name evidence="1" type="ORF">HZH68_002733</name>
</gene>
<dbReference type="Proteomes" id="UP000617340">
    <property type="component" value="Unassembled WGS sequence"/>
</dbReference>
<evidence type="ECO:0000313" key="1">
    <source>
        <dbReference type="EMBL" id="KAF7414244.1"/>
    </source>
</evidence>
<sequence>MLRRKKETVLDLSEGKKRNMKIKEVDDYQIDMIDPIEFRSKDPTFDLRQEGNRINPCKDPDLRNIVNDQPYEQQPSTFKSGLNLWRTLLHIDIHIFTLSFWLEAENNKHLVRGSGLDSRKS</sequence>
<organism evidence="1 2">
    <name type="scientific">Vespula germanica</name>
    <name type="common">German yellow jacket</name>
    <name type="synonym">Paravespula germanica</name>
    <dbReference type="NCBI Taxonomy" id="30212"/>
    <lineage>
        <taxon>Eukaryota</taxon>
        <taxon>Metazoa</taxon>
        <taxon>Ecdysozoa</taxon>
        <taxon>Arthropoda</taxon>
        <taxon>Hexapoda</taxon>
        <taxon>Insecta</taxon>
        <taxon>Pterygota</taxon>
        <taxon>Neoptera</taxon>
        <taxon>Endopterygota</taxon>
        <taxon>Hymenoptera</taxon>
        <taxon>Apocrita</taxon>
        <taxon>Aculeata</taxon>
        <taxon>Vespoidea</taxon>
        <taxon>Vespidae</taxon>
        <taxon>Vespinae</taxon>
        <taxon>Vespula</taxon>
    </lineage>
</organism>
<accession>A0A834NMU7</accession>
<proteinExistence type="predicted"/>
<name>A0A834NMU7_VESGE</name>
<evidence type="ECO:0000313" key="2">
    <source>
        <dbReference type="Proteomes" id="UP000617340"/>
    </source>
</evidence>
<reference evidence="1" key="1">
    <citation type="journal article" date="2020" name="G3 (Bethesda)">
        <title>High-Quality Assemblies for Three Invasive Social Wasps from the &lt;i&gt;Vespula&lt;/i&gt; Genus.</title>
        <authorList>
            <person name="Harrop T.W.R."/>
            <person name="Guhlin J."/>
            <person name="McLaughlin G.M."/>
            <person name="Permina E."/>
            <person name="Stockwell P."/>
            <person name="Gilligan J."/>
            <person name="Le Lec M.F."/>
            <person name="Gruber M.A.M."/>
            <person name="Quinn O."/>
            <person name="Lovegrove M."/>
            <person name="Duncan E.J."/>
            <person name="Remnant E.J."/>
            <person name="Van Eeckhoven J."/>
            <person name="Graham B."/>
            <person name="Knapp R.A."/>
            <person name="Langford K.W."/>
            <person name="Kronenberg Z."/>
            <person name="Press M.O."/>
            <person name="Eacker S.M."/>
            <person name="Wilson-Rankin E.E."/>
            <person name="Purcell J."/>
            <person name="Lester P.J."/>
            <person name="Dearden P.K."/>
        </authorList>
    </citation>
    <scope>NUCLEOTIDE SEQUENCE</scope>
    <source>
        <strain evidence="1">Linc-1</strain>
    </source>
</reference>
<keyword evidence="2" id="KW-1185">Reference proteome</keyword>
<dbReference type="EMBL" id="JACSDZ010000002">
    <property type="protein sequence ID" value="KAF7414244.1"/>
    <property type="molecule type" value="Genomic_DNA"/>
</dbReference>
<protein>
    <submittedName>
        <fullName evidence="1">Uncharacterized protein</fullName>
    </submittedName>
</protein>